<feature type="domain" description="YcaO" evidence="1">
    <location>
        <begin position="1"/>
        <end position="301"/>
    </location>
</feature>
<dbReference type="EMBL" id="QXXQ01000008">
    <property type="protein sequence ID" value="RID91108.1"/>
    <property type="molecule type" value="Genomic_DNA"/>
</dbReference>
<dbReference type="AlphaFoldDB" id="A0A398BRN4"/>
<comment type="caution">
    <text evidence="2">The sequence shown here is derived from an EMBL/GenBank/DDBJ whole genome shotgun (WGS) entry which is preliminary data.</text>
</comment>
<reference evidence="2 3" key="1">
    <citation type="submission" date="2018-09" db="EMBL/GenBank/DDBJ databases">
        <title>Gemmobacter lutimaris sp. nov., a marine bacterium isolated from tidal flat.</title>
        <authorList>
            <person name="Lee D.W."/>
            <person name="Yoo Y."/>
            <person name="Kim J.-J."/>
            <person name="Kim B.S."/>
        </authorList>
    </citation>
    <scope>NUCLEOTIDE SEQUENCE [LARGE SCALE GENOMIC DNA]</scope>
    <source>
        <strain evidence="2 3">YJ-T1-11</strain>
    </source>
</reference>
<dbReference type="Pfam" id="PF02624">
    <property type="entry name" value="YcaO"/>
    <property type="match status" value="1"/>
</dbReference>
<keyword evidence="3" id="KW-1185">Reference proteome</keyword>
<evidence type="ECO:0000259" key="1">
    <source>
        <dbReference type="PROSITE" id="PS51664"/>
    </source>
</evidence>
<evidence type="ECO:0000313" key="2">
    <source>
        <dbReference type="EMBL" id="RID91108.1"/>
    </source>
</evidence>
<dbReference type="PROSITE" id="PS51664">
    <property type="entry name" value="YCAO"/>
    <property type="match status" value="1"/>
</dbReference>
<name>A0A398BRN4_9RHOB</name>
<dbReference type="Gene3D" id="3.30.160.660">
    <property type="match status" value="1"/>
</dbReference>
<protein>
    <recommendedName>
        <fullName evidence="1">YcaO domain-containing protein</fullName>
    </recommendedName>
</protein>
<gene>
    <name evidence="2" type="ORF">D2N39_14510</name>
</gene>
<dbReference type="InterPro" id="IPR003776">
    <property type="entry name" value="YcaO-like_dom"/>
</dbReference>
<dbReference type="Gene3D" id="3.30.1330.230">
    <property type="match status" value="1"/>
</dbReference>
<evidence type="ECO:0000313" key="3">
    <source>
        <dbReference type="Proteomes" id="UP000266649"/>
    </source>
</evidence>
<organism evidence="2 3">
    <name type="scientific">Gemmobacter lutimaris</name>
    <dbReference type="NCBI Taxonomy" id="2306023"/>
    <lineage>
        <taxon>Bacteria</taxon>
        <taxon>Pseudomonadati</taxon>
        <taxon>Pseudomonadota</taxon>
        <taxon>Alphaproteobacteria</taxon>
        <taxon>Rhodobacterales</taxon>
        <taxon>Paracoccaceae</taxon>
        <taxon>Gemmobacter</taxon>
    </lineage>
</organism>
<proteinExistence type="predicted"/>
<accession>A0A398BRN4</accession>
<sequence length="301" mass="31507">MMPARLRLRGMSLLAPLAQTTELRQLRAPWAPALCVVFARHATGQPGTGTGPSAGSARLRALGEVAEGLSLGPETHPDPVPARDAAGRIVLDDTRALPGPESLGSEGTAAQDSDAAARLAAFCEAAERAALALWWQGRLPGLICANPPELAAYRAGHTGRRALCLALPFLPGLSVRVMLGDDGAGGQIALGSAASPDPARAAEAATREMLQAELAWLAPAHHPDTPYRNHIQTSLAPRLPALHAASPAAAEPSGKSLESLLGDLRATYGFSNLTSPQLQVPVWRFVCPDWPRCRPLLTPTD</sequence>
<dbReference type="Proteomes" id="UP000266649">
    <property type="component" value="Unassembled WGS sequence"/>
</dbReference>